<dbReference type="InterPro" id="IPR015915">
    <property type="entry name" value="Kelch-typ_b-propeller"/>
</dbReference>
<proteinExistence type="predicted"/>
<accession>A0A3S3MEA6</accession>
<dbReference type="AlphaFoldDB" id="A0A3S3MEA6"/>
<evidence type="ECO:0000256" key="2">
    <source>
        <dbReference type="ARBA" id="ARBA00022737"/>
    </source>
</evidence>
<evidence type="ECO:0000313" key="5">
    <source>
        <dbReference type="Proteomes" id="UP000283530"/>
    </source>
</evidence>
<name>A0A3S3MEA6_9MAGN</name>
<dbReference type="EMBL" id="QPKB01000001">
    <property type="protein sequence ID" value="RWR72199.1"/>
    <property type="molecule type" value="Genomic_DNA"/>
</dbReference>
<dbReference type="PANTHER" id="PTHR46344:SF26">
    <property type="entry name" value="F-BOX DOMAIN-CONTAINING PROTEIN"/>
    <property type="match status" value="1"/>
</dbReference>
<dbReference type="Pfam" id="PF00646">
    <property type="entry name" value="F-box"/>
    <property type="match status" value="1"/>
</dbReference>
<dbReference type="Proteomes" id="UP000283530">
    <property type="component" value="Unassembled WGS sequence"/>
</dbReference>
<evidence type="ECO:0000313" key="4">
    <source>
        <dbReference type="EMBL" id="RWR72199.1"/>
    </source>
</evidence>
<dbReference type="SMART" id="SM00612">
    <property type="entry name" value="Kelch"/>
    <property type="match status" value="2"/>
</dbReference>
<dbReference type="InterPro" id="IPR001810">
    <property type="entry name" value="F-box_dom"/>
</dbReference>
<evidence type="ECO:0000256" key="1">
    <source>
        <dbReference type="ARBA" id="ARBA00022441"/>
    </source>
</evidence>
<dbReference type="SUPFAM" id="SSF117281">
    <property type="entry name" value="Kelch motif"/>
    <property type="match status" value="1"/>
</dbReference>
<dbReference type="SUPFAM" id="SSF81383">
    <property type="entry name" value="F-box domain"/>
    <property type="match status" value="1"/>
</dbReference>
<dbReference type="OrthoDB" id="68328at2759"/>
<gene>
    <name evidence="4" type="ORF">CKAN_00040900</name>
</gene>
<keyword evidence="1" id="KW-0880">Kelch repeat</keyword>
<dbReference type="Pfam" id="PF24681">
    <property type="entry name" value="Kelch_KLHDC2_KLHL20_DRC7"/>
    <property type="match status" value="1"/>
</dbReference>
<feature type="domain" description="F-box" evidence="3">
    <location>
        <begin position="15"/>
        <end position="50"/>
    </location>
</feature>
<dbReference type="PANTHER" id="PTHR46344">
    <property type="entry name" value="OS02G0202900 PROTEIN"/>
    <property type="match status" value="1"/>
</dbReference>
<comment type="caution">
    <text evidence="4">The sequence shown here is derived from an EMBL/GenBank/DDBJ whole genome shotgun (WGS) entry which is preliminary data.</text>
</comment>
<organism evidence="4 5">
    <name type="scientific">Cinnamomum micranthum f. kanehirae</name>
    <dbReference type="NCBI Taxonomy" id="337451"/>
    <lineage>
        <taxon>Eukaryota</taxon>
        <taxon>Viridiplantae</taxon>
        <taxon>Streptophyta</taxon>
        <taxon>Embryophyta</taxon>
        <taxon>Tracheophyta</taxon>
        <taxon>Spermatophyta</taxon>
        <taxon>Magnoliopsida</taxon>
        <taxon>Magnoliidae</taxon>
        <taxon>Laurales</taxon>
        <taxon>Lauraceae</taxon>
        <taxon>Cinnamomum</taxon>
    </lineage>
</organism>
<reference evidence="4 5" key="1">
    <citation type="journal article" date="2019" name="Nat. Plants">
        <title>Stout camphor tree genome fills gaps in understanding of flowering plant genome evolution.</title>
        <authorList>
            <person name="Chaw S.M."/>
            <person name="Liu Y.C."/>
            <person name="Wu Y.W."/>
            <person name="Wang H.Y."/>
            <person name="Lin C.I."/>
            <person name="Wu C.S."/>
            <person name="Ke H.M."/>
            <person name="Chang L.Y."/>
            <person name="Hsu C.Y."/>
            <person name="Yang H.T."/>
            <person name="Sudianto E."/>
            <person name="Hsu M.H."/>
            <person name="Wu K.P."/>
            <person name="Wang L.N."/>
            <person name="Leebens-Mack J.H."/>
            <person name="Tsai I.J."/>
        </authorList>
    </citation>
    <scope>NUCLEOTIDE SEQUENCE [LARGE SCALE GENOMIC DNA]</scope>
    <source>
        <strain evidence="5">cv. Chaw 1501</strain>
        <tissue evidence="4">Young leaves</tissue>
    </source>
</reference>
<keyword evidence="2" id="KW-0677">Repeat</keyword>
<dbReference type="InterPro" id="IPR036047">
    <property type="entry name" value="F-box-like_dom_sf"/>
</dbReference>
<dbReference type="InterPro" id="IPR006652">
    <property type="entry name" value="Kelch_1"/>
</dbReference>
<dbReference type="Gene3D" id="2.120.10.80">
    <property type="entry name" value="Kelch-type beta propeller"/>
    <property type="match status" value="1"/>
</dbReference>
<protein>
    <submittedName>
        <fullName evidence="4">F-box/kelch-repeat protein SKIP4</fullName>
    </submittedName>
</protein>
<evidence type="ECO:0000259" key="3">
    <source>
        <dbReference type="Pfam" id="PF00646"/>
    </source>
</evidence>
<keyword evidence="5" id="KW-1185">Reference proteome</keyword>
<sequence length="363" mass="40599">MEGGGEMGSSYTPIISGLPDDIALFCLARVPRRYHHVLKCVSRRWRALVCGETWHLYRREHNLDEAWVYALCRDNEGRACFYLLDAERRCWKPFQGVLPQFLKRKGIACEALGKKLYLLGGCRLSEDASDEVYCYDASTNSWEEAAPLKIARCYCVCQALNGRLYAIGGMGSGSNLCSWDTYDPNSNSWTTHSNSSVFPEIEDSVALDEKLYILCGEKVYNPRAMSFRRGTSLISPKPEVLAYDPSEDVWQKIDNNMVSGWCGPAVVVDGTLYVLDQNSGTKLMMWKAESKDWVAVGRLSTWLTRPPCHLVAVGRTIFVIGMELSTVVIDLNMAANVDGMMVCYSIPKLDCDVDVISCKALAI</sequence>
<dbReference type="STRING" id="337451.A0A3S3MEA6"/>
<dbReference type="CDD" id="cd22152">
    <property type="entry name" value="F-box_AtAFR-like"/>
    <property type="match status" value="1"/>
</dbReference>